<sequence>MNEQIIAIWRSFFENKVKYITIGGFAVNIYGYNRNTGDIDIYLEDTVENRINLRKALKSINLGDFETIETMQFIPGWSDFTLNFGLRLDIMTAVKGLEDKSFTSLLEDATVVMIGETPVYFIDYDNLIVAKKAANRPKDILDIEELGKLNDEKGKNI</sequence>
<dbReference type="Pfam" id="PF19502">
    <property type="entry name" value="DUF6036"/>
    <property type="match status" value="1"/>
</dbReference>
<dbReference type="InterPro" id="IPR045792">
    <property type="entry name" value="DUF6036"/>
</dbReference>
<dbReference type="RefSeq" id="WP_202701823.1">
    <property type="nucleotide sequence ID" value="NZ_JAJJMN010000001.1"/>
</dbReference>
<keyword evidence="3" id="KW-1185">Reference proteome</keyword>
<dbReference type="InterPro" id="IPR043519">
    <property type="entry name" value="NT_sf"/>
</dbReference>
<dbReference type="Gene3D" id="3.30.460.40">
    <property type="match status" value="1"/>
</dbReference>
<dbReference type="EMBL" id="JAJJMN010000001">
    <property type="protein sequence ID" value="MCC9019277.1"/>
    <property type="molecule type" value="Genomic_DNA"/>
</dbReference>
<dbReference type="Proteomes" id="UP001430700">
    <property type="component" value="Unassembled WGS sequence"/>
</dbReference>
<evidence type="ECO:0000313" key="3">
    <source>
        <dbReference type="Proteomes" id="UP001430700"/>
    </source>
</evidence>
<dbReference type="SUPFAM" id="SSF81301">
    <property type="entry name" value="Nucleotidyltransferase"/>
    <property type="match status" value="1"/>
</dbReference>
<comment type="caution">
    <text evidence="2">The sequence shown here is derived from an EMBL/GenBank/DDBJ whole genome shotgun (WGS) entry which is preliminary data.</text>
</comment>
<evidence type="ECO:0000259" key="1">
    <source>
        <dbReference type="Pfam" id="PF19502"/>
    </source>
</evidence>
<feature type="domain" description="DUF6036" evidence="1">
    <location>
        <begin position="15"/>
        <end position="145"/>
    </location>
</feature>
<accession>A0ABS8M4M3</accession>
<name>A0ABS8M4M3_9FLAO</name>
<organism evidence="2 3">
    <name type="scientific">Flavobacterium lipolyticum</name>
    <dbReference type="NCBI Taxonomy" id="2893754"/>
    <lineage>
        <taxon>Bacteria</taxon>
        <taxon>Pseudomonadati</taxon>
        <taxon>Bacteroidota</taxon>
        <taxon>Flavobacteriia</taxon>
        <taxon>Flavobacteriales</taxon>
        <taxon>Flavobacteriaceae</taxon>
        <taxon>Flavobacterium</taxon>
    </lineage>
</organism>
<proteinExistence type="predicted"/>
<gene>
    <name evidence="2" type="ORF">LNQ34_16015</name>
</gene>
<reference evidence="2" key="1">
    <citation type="submission" date="2021-11" db="EMBL/GenBank/DDBJ databases">
        <title>Description of novel Flavobacterium species.</title>
        <authorList>
            <person name="Saticioglu I.B."/>
            <person name="Ay H."/>
            <person name="Altun S."/>
            <person name="Duman M."/>
        </authorList>
    </citation>
    <scope>NUCLEOTIDE SEQUENCE</scope>
    <source>
        <strain evidence="2">F-126</strain>
    </source>
</reference>
<protein>
    <submittedName>
        <fullName evidence="2">Nucleotidyltransferase</fullName>
    </submittedName>
</protein>
<evidence type="ECO:0000313" key="2">
    <source>
        <dbReference type="EMBL" id="MCC9019277.1"/>
    </source>
</evidence>